<dbReference type="AlphaFoldDB" id="A0A1E7EMG5"/>
<keyword evidence="1" id="KW-0732">Signal</keyword>
<feature type="signal peptide" evidence="1">
    <location>
        <begin position="1"/>
        <end position="21"/>
    </location>
</feature>
<gene>
    <name evidence="2" type="ORF">FRACYDRAFT_251878</name>
</gene>
<evidence type="ECO:0000313" key="2">
    <source>
        <dbReference type="EMBL" id="OEU07120.1"/>
    </source>
</evidence>
<protein>
    <submittedName>
        <fullName evidence="2">Uncharacterized protein</fullName>
    </submittedName>
</protein>
<dbReference type="InParanoid" id="A0A1E7EMG5"/>
<sequence>MKFSTLFTLLAMTLMTTSTNARIGTRSHSLPQSEEEDLAAKASLATAPTASPSPTYSVYFYNFCNIGAGIFLGDNYTGAAKYMFQEEDFDDARLEKGQGQQGEIGLGVYQFRISILPLLDDQDGFQDNALRHPH</sequence>
<dbReference type="EMBL" id="KV784390">
    <property type="protein sequence ID" value="OEU07120.1"/>
    <property type="molecule type" value="Genomic_DNA"/>
</dbReference>
<feature type="chain" id="PRO_5009192004" evidence="1">
    <location>
        <begin position="22"/>
        <end position="134"/>
    </location>
</feature>
<accession>A0A1E7EMG5</accession>
<evidence type="ECO:0000256" key="1">
    <source>
        <dbReference type="SAM" id="SignalP"/>
    </source>
</evidence>
<dbReference type="Proteomes" id="UP000095751">
    <property type="component" value="Unassembled WGS sequence"/>
</dbReference>
<keyword evidence="3" id="KW-1185">Reference proteome</keyword>
<proteinExistence type="predicted"/>
<reference evidence="2 3" key="1">
    <citation type="submission" date="2016-09" db="EMBL/GenBank/DDBJ databases">
        <title>Extensive genetic diversity and differential bi-allelic expression allows diatom success in the polar Southern Ocean.</title>
        <authorList>
            <consortium name="DOE Joint Genome Institute"/>
            <person name="Mock T."/>
            <person name="Otillar R.P."/>
            <person name="Strauss J."/>
            <person name="Dupont C."/>
            <person name="Frickenhaus S."/>
            <person name="Maumus F."/>
            <person name="Mcmullan M."/>
            <person name="Sanges R."/>
            <person name="Schmutz J."/>
            <person name="Toseland A."/>
            <person name="Valas R."/>
            <person name="Veluchamy A."/>
            <person name="Ward B.J."/>
            <person name="Allen A."/>
            <person name="Barry K."/>
            <person name="Falciatore A."/>
            <person name="Ferrante M."/>
            <person name="Fortunato A.E."/>
            <person name="Gloeckner G."/>
            <person name="Gruber A."/>
            <person name="Hipkin R."/>
            <person name="Janech M."/>
            <person name="Kroth P."/>
            <person name="Leese F."/>
            <person name="Lindquist E."/>
            <person name="Lyon B.R."/>
            <person name="Martin J."/>
            <person name="Mayer C."/>
            <person name="Parker M."/>
            <person name="Quesneville H."/>
            <person name="Raymond J."/>
            <person name="Uhlig C."/>
            <person name="Valentin K.U."/>
            <person name="Worden A.Z."/>
            <person name="Armbrust E.V."/>
            <person name="Bowler C."/>
            <person name="Green B."/>
            <person name="Moulton V."/>
            <person name="Van Oosterhout C."/>
            <person name="Grigoriev I."/>
        </authorList>
    </citation>
    <scope>NUCLEOTIDE SEQUENCE [LARGE SCALE GENOMIC DNA]</scope>
    <source>
        <strain evidence="2 3">CCMP1102</strain>
    </source>
</reference>
<evidence type="ECO:0000313" key="3">
    <source>
        <dbReference type="Proteomes" id="UP000095751"/>
    </source>
</evidence>
<organism evidence="2 3">
    <name type="scientific">Fragilariopsis cylindrus CCMP1102</name>
    <dbReference type="NCBI Taxonomy" id="635003"/>
    <lineage>
        <taxon>Eukaryota</taxon>
        <taxon>Sar</taxon>
        <taxon>Stramenopiles</taxon>
        <taxon>Ochrophyta</taxon>
        <taxon>Bacillariophyta</taxon>
        <taxon>Bacillariophyceae</taxon>
        <taxon>Bacillariophycidae</taxon>
        <taxon>Bacillariales</taxon>
        <taxon>Bacillariaceae</taxon>
        <taxon>Fragilariopsis</taxon>
    </lineage>
</organism>
<dbReference type="KEGG" id="fcy:FRACYDRAFT_251878"/>
<name>A0A1E7EMG5_9STRA</name>